<feature type="domain" description="DNA2/NAM7 helicase helicase" evidence="1">
    <location>
        <begin position="7"/>
        <end position="53"/>
    </location>
</feature>
<dbReference type="AlphaFoldDB" id="A0A2C5Z2P9"/>
<evidence type="ECO:0000313" key="3">
    <source>
        <dbReference type="EMBL" id="PHH75307.1"/>
    </source>
</evidence>
<sequence>MYQSIIASASPDIVIVEEAGEILESHVFAALSESVKHLILIGDHKQLRPKVNSYPLTVEYGEGYDLNMSLFERLIHQGHEYTTLQEQHRSHPDISYFTRQLAYPGLKDSPKVSKRPQVKGLQKRVIFVHHRHSESHMADVSDRHDLTINTSKENVFDADMVLKTVNYLAQQGYLTKDLVVLTPYLGQLSLLRHKLSKDHDPILNDFDNAKKAR</sequence>
<dbReference type="PANTHER" id="PTHR10887:SF341">
    <property type="entry name" value="NFX1-TYPE ZINC FINGER-CONTAINING PROTEIN 1"/>
    <property type="match status" value="1"/>
</dbReference>
<dbReference type="GO" id="GO:0031048">
    <property type="term" value="P:regulatory ncRNA-mediated heterochromatin formation"/>
    <property type="evidence" value="ECO:0007669"/>
    <property type="project" value="TreeGrafter"/>
</dbReference>
<proteinExistence type="predicted"/>
<name>A0A2C5Z2P9_9HYPO</name>
<feature type="domain" description="DNA2/NAM7 helicase-like C-terminal" evidence="2">
    <location>
        <begin position="66"/>
        <end position="199"/>
    </location>
</feature>
<keyword evidence="4" id="KW-1185">Reference proteome</keyword>
<dbReference type="InterPro" id="IPR041677">
    <property type="entry name" value="DNA2/NAM7_AAA_11"/>
</dbReference>
<reference evidence="3 4" key="1">
    <citation type="submission" date="2017-06" db="EMBL/GenBank/DDBJ databases">
        <title>Ant-infecting Ophiocordyceps genomes reveal a high diversity of potential behavioral manipulation genes and a possible major role for enterotoxins.</title>
        <authorList>
            <person name="De Bekker C."/>
            <person name="Evans H.C."/>
            <person name="Brachmann A."/>
            <person name="Hughes D.P."/>
        </authorList>
    </citation>
    <scope>NUCLEOTIDE SEQUENCE [LARGE SCALE GENOMIC DNA]</scope>
    <source>
        <strain evidence="3 4">1348a</strain>
    </source>
</reference>
<evidence type="ECO:0008006" key="5">
    <source>
        <dbReference type="Google" id="ProtNLM"/>
    </source>
</evidence>
<evidence type="ECO:0000259" key="2">
    <source>
        <dbReference type="Pfam" id="PF13087"/>
    </source>
</evidence>
<evidence type="ECO:0000313" key="4">
    <source>
        <dbReference type="Proteomes" id="UP000224854"/>
    </source>
</evidence>
<gene>
    <name evidence="3" type="ORF">CDD82_4490</name>
</gene>
<evidence type="ECO:0000259" key="1">
    <source>
        <dbReference type="Pfam" id="PF13086"/>
    </source>
</evidence>
<dbReference type="PANTHER" id="PTHR10887">
    <property type="entry name" value="DNA2/NAM7 HELICASE FAMILY"/>
    <property type="match status" value="1"/>
</dbReference>
<organism evidence="3 4">
    <name type="scientific">Ophiocordyceps australis</name>
    <dbReference type="NCBI Taxonomy" id="1399860"/>
    <lineage>
        <taxon>Eukaryota</taxon>
        <taxon>Fungi</taxon>
        <taxon>Dikarya</taxon>
        <taxon>Ascomycota</taxon>
        <taxon>Pezizomycotina</taxon>
        <taxon>Sordariomycetes</taxon>
        <taxon>Hypocreomycetidae</taxon>
        <taxon>Hypocreales</taxon>
        <taxon>Ophiocordycipitaceae</taxon>
        <taxon>Ophiocordyceps</taxon>
    </lineage>
</organism>
<dbReference type="InterPro" id="IPR041679">
    <property type="entry name" value="DNA2/NAM7-like_C"/>
</dbReference>
<comment type="caution">
    <text evidence="3">The sequence shown here is derived from an EMBL/GenBank/DDBJ whole genome shotgun (WGS) entry which is preliminary data.</text>
</comment>
<dbReference type="Proteomes" id="UP000224854">
    <property type="component" value="Unassembled WGS sequence"/>
</dbReference>
<dbReference type="Pfam" id="PF13086">
    <property type="entry name" value="AAA_11"/>
    <property type="match status" value="1"/>
</dbReference>
<dbReference type="EMBL" id="NJEU01000379">
    <property type="protein sequence ID" value="PHH75307.1"/>
    <property type="molecule type" value="Genomic_DNA"/>
</dbReference>
<dbReference type="SUPFAM" id="SSF52540">
    <property type="entry name" value="P-loop containing nucleoside triphosphate hydrolases"/>
    <property type="match status" value="1"/>
</dbReference>
<dbReference type="GO" id="GO:0031380">
    <property type="term" value="C:nuclear RNA-directed RNA polymerase complex"/>
    <property type="evidence" value="ECO:0007669"/>
    <property type="project" value="TreeGrafter"/>
</dbReference>
<dbReference type="Gene3D" id="3.40.50.300">
    <property type="entry name" value="P-loop containing nucleotide triphosphate hydrolases"/>
    <property type="match status" value="2"/>
</dbReference>
<dbReference type="Pfam" id="PF13087">
    <property type="entry name" value="AAA_12"/>
    <property type="match status" value="1"/>
</dbReference>
<protein>
    <recommendedName>
        <fullName evidence="5">DNA2/NAM7 helicase-like C-terminal domain-containing protein</fullName>
    </recommendedName>
</protein>
<dbReference type="OrthoDB" id="4917429at2759"/>
<dbReference type="InterPro" id="IPR045055">
    <property type="entry name" value="DNA2/NAM7-like"/>
</dbReference>
<dbReference type="GO" id="GO:0004386">
    <property type="term" value="F:helicase activity"/>
    <property type="evidence" value="ECO:0007669"/>
    <property type="project" value="InterPro"/>
</dbReference>
<accession>A0A2C5Z2P9</accession>
<dbReference type="InterPro" id="IPR027417">
    <property type="entry name" value="P-loop_NTPase"/>
</dbReference>